<keyword evidence="2" id="KW-1185">Reference proteome</keyword>
<gene>
    <name evidence="1" type="ORF">MXMO3_01482</name>
</gene>
<sequence length="33" mass="3710">MLHSTDYSDRRLVADGLLLRAQNLSLDLLLISP</sequence>
<dbReference type="KEGG" id="mmyr:MXMO3_01482"/>
<accession>A0A2R4MDC1</accession>
<dbReference type="EMBL" id="CP021330">
    <property type="protein sequence ID" value="AVX04012.1"/>
    <property type="molecule type" value="Genomic_DNA"/>
</dbReference>
<dbReference type="Proteomes" id="UP000258927">
    <property type="component" value="Chromosome"/>
</dbReference>
<reference evidence="1 2" key="1">
    <citation type="submission" date="2017-05" db="EMBL/GenBank/DDBJ databases">
        <title>Genome Analysis of Maritalea myrionectae HL2708#5.</title>
        <authorList>
            <consortium name="Cotde Inc.-PKNU"/>
            <person name="Jang D."/>
            <person name="Oh H.-M."/>
        </authorList>
    </citation>
    <scope>NUCLEOTIDE SEQUENCE [LARGE SCALE GENOMIC DNA]</scope>
    <source>
        <strain evidence="1 2">HL2708#5</strain>
    </source>
</reference>
<proteinExistence type="predicted"/>
<evidence type="ECO:0000313" key="2">
    <source>
        <dbReference type="Proteomes" id="UP000258927"/>
    </source>
</evidence>
<organism evidence="1 2">
    <name type="scientific">Maritalea myrionectae</name>
    <dbReference type="NCBI Taxonomy" id="454601"/>
    <lineage>
        <taxon>Bacteria</taxon>
        <taxon>Pseudomonadati</taxon>
        <taxon>Pseudomonadota</taxon>
        <taxon>Alphaproteobacteria</taxon>
        <taxon>Hyphomicrobiales</taxon>
        <taxon>Devosiaceae</taxon>
        <taxon>Maritalea</taxon>
    </lineage>
</organism>
<name>A0A2R4MDC1_9HYPH</name>
<protein>
    <submittedName>
        <fullName evidence="1">Uncharacterized protein</fullName>
    </submittedName>
</protein>
<evidence type="ECO:0000313" key="1">
    <source>
        <dbReference type="EMBL" id="AVX04012.1"/>
    </source>
</evidence>
<dbReference type="AlphaFoldDB" id="A0A2R4MDC1"/>